<keyword evidence="7" id="KW-0807">Transducer</keyword>
<evidence type="ECO:0000256" key="4">
    <source>
        <dbReference type="ARBA" id="ARBA00023040"/>
    </source>
</evidence>
<dbReference type="Gene3D" id="1.20.1070.10">
    <property type="entry name" value="Rhodopsin 7-helix transmembrane proteins"/>
    <property type="match status" value="1"/>
</dbReference>
<feature type="transmembrane region" description="Helical" evidence="8">
    <location>
        <begin position="46"/>
        <end position="68"/>
    </location>
</feature>
<evidence type="ECO:0000256" key="3">
    <source>
        <dbReference type="ARBA" id="ARBA00022989"/>
    </source>
</evidence>
<evidence type="ECO:0000256" key="5">
    <source>
        <dbReference type="ARBA" id="ARBA00023136"/>
    </source>
</evidence>
<evidence type="ECO:0000256" key="6">
    <source>
        <dbReference type="ARBA" id="ARBA00023170"/>
    </source>
</evidence>
<evidence type="ECO:0000259" key="9">
    <source>
        <dbReference type="PROSITE" id="PS50262"/>
    </source>
</evidence>
<reference evidence="10 11" key="1">
    <citation type="journal article" date="2021" name="Elife">
        <title>Chloroplast acquisition without the gene transfer in kleptoplastic sea slugs, Plakobranchus ocellatus.</title>
        <authorList>
            <person name="Maeda T."/>
            <person name="Takahashi S."/>
            <person name="Yoshida T."/>
            <person name="Shimamura S."/>
            <person name="Takaki Y."/>
            <person name="Nagai Y."/>
            <person name="Toyoda A."/>
            <person name="Suzuki Y."/>
            <person name="Arimoto A."/>
            <person name="Ishii H."/>
            <person name="Satoh N."/>
            <person name="Nishiyama T."/>
            <person name="Hasebe M."/>
            <person name="Maruyama T."/>
            <person name="Minagawa J."/>
            <person name="Obokata J."/>
            <person name="Shigenobu S."/>
        </authorList>
    </citation>
    <scope>NUCLEOTIDE SEQUENCE [LARGE SCALE GENOMIC DNA]</scope>
</reference>
<dbReference type="CDD" id="cd00637">
    <property type="entry name" value="7tm_classA_rhodopsin-like"/>
    <property type="match status" value="1"/>
</dbReference>
<dbReference type="PANTHER" id="PTHR45695:SF28">
    <property type="entry name" value="G-PROTEIN COUPLED RECEPTORS FAMILY 1 PROFILE DOMAIN-CONTAINING PROTEIN"/>
    <property type="match status" value="1"/>
</dbReference>
<dbReference type="InterPro" id="IPR000276">
    <property type="entry name" value="GPCR_Rhodpsn"/>
</dbReference>
<accession>A0AAV4HVE1</accession>
<dbReference type="PRINTS" id="PR00237">
    <property type="entry name" value="GPCRRHODOPSN"/>
</dbReference>
<organism evidence="10 11">
    <name type="scientific">Elysia marginata</name>
    <dbReference type="NCBI Taxonomy" id="1093978"/>
    <lineage>
        <taxon>Eukaryota</taxon>
        <taxon>Metazoa</taxon>
        <taxon>Spiralia</taxon>
        <taxon>Lophotrochozoa</taxon>
        <taxon>Mollusca</taxon>
        <taxon>Gastropoda</taxon>
        <taxon>Heterobranchia</taxon>
        <taxon>Euthyneura</taxon>
        <taxon>Panpulmonata</taxon>
        <taxon>Sacoglossa</taxon>
        <taxon>Placobranchoidea</taxon>
        <taxon>Plakobranchidae</taxon>
        <taxon>Elysia</taxon>
    </lineage>
</organism>
<dbReference type="SUPFAM" id="SSF81321">
    <property type="entry name" value="Family A G protein-coupled receptor-like"/>
    <property type="match status" value="1"/>
</dbReference>
<keyword evidence="3 8" id="KW-1133">Transmembrane helix</keyword>
<keyword evidence="4" id="KW-0297">G-protein coupled receptor</keyword>
<keyword evidence="6 10" id="KW-0675">Receptor</keyword>
<keyword evidence="11" id="KW-1185">Reference proteome</keyword>
<dbReference type="InterPro" id="IPR017452">
    <property type="entry name" value="GPCR_Rhodpsn_7TM"/>
</dbReference>
<gene>
    <name evidence="10" type="ORF">ElyMa_001089300</name>
</gene>
<keyword evidence="5 8" id="KW-0472">Membrane</keyword>
<dbReference type="PANTHER" id="PTHR45695">
    <property type="entry name" value="LEUCOKININ RECEPTOR-RELATED"/>
    <property type="match status" value="1"/>
</dbReference>
<dbReference type="Proteomes" id="UP000762676">
    <property type="component" value="Unassembled WGS sequence"/>
</dbReference>
<evidence type="ECO:0000256" key="2">
    <source>
        <dbReference type="ARBA" id="ARBA00022692"/>
    </source>
</evidence>
<name>A0AAV4HVE1_9GAST</name>
<evidence type="ECO:0000313" key="10">
    <source>
        <dbReference type="EMBL" id="GFS01162.1"/>
    </source>
</evidence>
<feature type="domain" description="G-protein coupled receptors family 1 profile" evidence="9">
    <location>
        <begin position="59"/>
        <end position="129"/>
    </location>
</feature>
<dbReference type="PROSITE" id="PS50262">
    <property type="entry name" value="G_PROTEIN_RECEP_F1_2"/>
    <property type="match status" value="1"/>
</dbReference>
<evidence type="ECO:0000256" key="8">
    <source>
        <dbReference type="SAM" id="Phobius"/>
    </source>
</evidence>
<evidence type="ECO:0000256" key="1">
    <source>
        <dbReference type="ARBA" id="ARBA00004141"/>
    </source>
</evidence>
<dbReference type="EMBL" id="BMAT01002201">
    <property type="protein sequence ID" value="GFS01162.1"/>
    <property type="molecule type" value="Genomic_DNA"/>
</dbReference>
<protein>
    <submittedName>
        <fullName evidence="10">Neuropeptide FF receptor 2</fullName>
    </submittedName>
</protein>
<comment type="caution">
    <text evidence="10">The sequence shown here is derived from an EMBL/GenBank/DDBJ whole genome shotgun (WGS) entry which is preliminary data.</text>
</comment>
<dbReference type="GO" id="GO:0004930">
    <property type="term" value="F:G protein-coupled receptor activity"/>
    <property type="evidence" value="ECO:0007669"/>
    <property type="project" value="UniProtKB-KW"/>
</dbReference>
<dbReference type="GO" id="GO:0005886">
    <property type="term" value="C:plasma membrane"/>
    <property type="evidence" value="ECO:0007669"/>
    <property type="project" value="TreeGrafter"/>
</dbReference>
<sequence>MDSNDTSSGCVPGESKVVESEELFLPYITAPPPQVTFPTWEVALKISFYVLAFAMDIVGNTIVILIIILNAKMRTTTNILIANLAVSDLMVAFFCMWVHAGNSVTEHWPFNRFFCIVNTFFQSEYNLST</sequence>
<proteinExistence type="predicted"/>
<evidence type="ECO:0000256" key="7">
    <source>
        <dbReference type="ARBA" id="ARBA00023224"/>
    </source>
</evidence>
<dbReference type="AlphaFoldDB" id="A0AAV4HVE1"/>
<dbReference type="Pfam" id="PF00001">
    <property type="entry name" value="7tm_1"/>
    <property type="match status" value="1"/>
</dbReference>
<evidence type="ECO:0000313" key="11">
    <source>
        <dbReference type="Proteomes" id="UP000762676"/>
    </source>
</evidence>
<keyword evidence="2 8" id="KW-0812">Transmembrane</keyword>
<comment type="subcellular location">
    <subcellularLocation>
        <location evidence="1">Membrane</location>
        <topology evidence="1">Multi-pass membrane protein</topology>
    </subcellularLocation>
</comment>
<feature type="transmembrane region" description="Helical" evidence="8">
    <location>
        <begin position="80"/>
        <end position="100"/>
    </location>
</feature>